<dbReference type="KEGG" id="palo:E6C60_3083"/>
<gene>
    <name evidence="1" type="ORF">E6C60_3083</name>
</gene>
<proteinExistence type="predicted"/>
<evidence type="ECO:0000313" key="2">
    <source>
        <dbReference type="Proteomes" id="UP000300879"/>
    </source>
</evidence>
<sequence>MMEKYIGGVVEIIYIDRKNNITQRQIEVLGVKDGRVRALCLKTGAPRVFLTDNILATKRVGGGRHAARSGA</sequence>
<accession>A0A4V1G483</accession>
<protein>
    <submittedName>
        <fullName evidence="1">Uncharacterized protein</fullName>
    </submittedName>
</protein>
<evidence type="ECO:0000313" key="1">
    <source>
        <dbReference type="EMBL" id="QCT03794.1"/>
    </source>
</evidence>
<organism evidence="1 2">
    <name type="scientific">Paenibacillus algicola</name>
    <dbReference type="NCBI Taxonomy" id="2565926"/>
    <lineage>
        <taxon>Bacteria</taxon>
        <taxon>Bacillati</taxon>
        <taxon>Bacillota</taxon>
        <taxon>Bacilli</taxon>
        <taxon>Bacillales</taxon>
        <taxon>Paenibacillaceae</taxon>
        <taxon>Paenibacillus</taxon>
    </lineage>
</organism>
<dbReference type="Proteomes" id="UP000300879">
    <property type="component" value="Chromosome"/>
</dbReference>
<name>A0A4V1G483_9BACL</name>
<dbReference type="OrthoDB" id="2991134at2"/>
<keyword evidence="2" id="KW-1185">Reference proteome</keyword>
<dbReference type="EMBL" id="CP040396">
    <property type="protein sequence ID" value="QCT03794.1"/>
    <property type="molecule type" value="Genomic_DNA"/>
</dbReference>
<dbReference type="AlphaFoldDB" id="A0A4V1G483"/>
<reference evidence="1 2" key="1">
    <citation type="submission" date="2019-05" db="EMBL/GenBank/DDBJ databases">
        <authorList>
            <person name="Chen C."/>
        </authorList>
    </citation>
    <scope>NUCLEOTIDE SEQUENCE [LARGE SCALE GENOMIC DNA]</scope>
    <source>
        <strain evidence="1 2">HB172198</strain>
    </source>
</reference>
<dbReference type="RefSeq" id="WP_138226615.1">
    <property type="nucleotide sequence ID" value="NZ_CP040396.1"/>
</dbReference>